<reference evidence="4" key="1">
    <citation type="submission" date="2016-06" db="UniProtKB">
        <authorList>
            <consortium name="WormBaseParasite"/>
        </authorList>
    </citation>
    <scope>IDENTIFICATION</scope>
</reference>
<feature type="region of interest" description="Disordered" evidence="1">
    <location>
        <begin position="103"/>
        <end position="147"/>
    </location>
</feature>
<protein>
    <submittedName>
        <fullName evidence="4">EB domain-containing protein</fullName>
    </submittedName>
</protein>
<reference evidence="2 3" key="2">
    <citation type="submission" date="2018-11" db="EMBL/GenBank/DDBJ databases">
        <authorList>
            <consortium name="Pathogen Informatics"/>
        </authorList>
    </citation>
    <scope>NUCLEOTIDE SEQUENCE [LARGE SCALE GENOMIC DNA]</scope>
</reference>
<dbReference type="EMBL" id="UYRT01079309">
    <property type="protein sequence ID" value="VDN20445.1"/>
    <property type="molecule type" value="Genomic_DNA"/>
</dbReference>
<keyword evidence="3" id="KW-1185">Reference proteome</keyword>
<evidence type="ECO:0000313" key="2">
    <source>
        <dbReference type="EMBL" id="VDN20445.1"/>
    </source>
</evidence>
<gene>
    <name evidence="2" type="ORF">GPUH_LOCUS12433</name>
</gene>
<feature type="compositionally biased region" description="Low complexity" evidence="1">
    <location>
        <begin position="126"/>
        <end position="135"/>
    </location>
</feature>
<evidence type="ECO:0000313" key="4">
    <source>
        <dbReference type="WBParaSite" id="GPUH_0001244701-mRNA-1"/>
    </source>
</evidence>
<evidence type="ECO:0000256" key="1">
    <source>
        <dbReference type="SAM" id="MobiDB-lite"/>
    </source>
</evidence>
<accession>A0A183DUP2</accession>
<organism evidence="4">
    <name type="scientific">Gongylonema pulchrum</name>
    <dbReference type="NCBI Taxonomy" id="637853"/>
    <lineage>
        <taxon>Eukaryota</taxon>
        <taxon>Metazoa</taxon>
        <taxon>Ecdysozoa</taxon>
        <taxon>Nematoda</taxon>
        <taxon>Chromadorea</taxon>
        <taxon>Rhabditida</taxon>
        <taxon>Spirurina</taxon>
        <taxon>Spiruromorpha</taxon>
        <taxon>Spiruroidea</taxon>
        <taxon>Gongylonematidae</taxon>
        <taxon>Gongylonema</taxon>
    </lineage>
</organism>
<feature type="compositionally biased region" description="Basic and acidic residues" evidence="1">
    <location>
        <begin position="136"/>
        <end position="147"/>
    </location>
</feature>
<dbReference type="AlphaFoldDB" id="A0A183DUP2"/>
<dbReference type="Proteomes" id="UP000271098">
    <property type="component" value="Unassembled WGS sequence"/>
</dbReference>
<name>A0A183DUP2_9BILA</name>
<sequence length="147" mass="17206">MANGSPAEQLCVYRRCQSVPCGCNGKAVFCCKPENFRSCTVDRAGTERQRQMMEEKFRTWTPMQDVRRSRSRTRRIRHVACRKPGYLVWSSLWPIRRARAPPRYLTTWAPKANKQPPETREHSAPQADQHQQQQQTEHENDSKASLY</sequence>
<evidence type="ECO:0000313" key="3">
    <source>
        <dbReference type="Proteomes" id="UP000271098"/>
    </source>
</evidence>
<dbReference type="WBParaSite" id="GPUH_0001244701-mRNA-1">
    <property type="protein sequence ID" value="GPUH_0001244701-mRNA-1"/>
    <property type="gene ID" value="GPUH_0001244701"/>
</dbReference>
<proteinExistence type="predicted"/>